<dbReference type="InterPro" id="IPR026870">
    <property type="entry name" value="Zinc_ribbon_dom"/>
</dbReference>
<protein>
    <recommendedName>
        <fullName evidence="1">Zinc-ribbon domain-containing protein</fullName>
    </recommendedName>
</protein>
<accession>A0A8C6UD39</accession>
<keyword evidence="3" id="KW-1185">Reference proteome</keyword>
<evidence type="ECO:0000313" key="3">
    <source>
        <dbReference type="Proteomes" id="UP000694523"/>
    </source>
</evidence>
<reference evidence="2" key="2">
    <citation type="submission" date="2025-09" db="UniProtKB">
        <authorList>
            <consortium name="Ensembl"/>
        </authorList>
    </citation>
    <scope>IDENTIFICATION</scope>
</reference>
<organism evidence="2 3">
    <name type="scientific">Neogobius melanostomus</name>
    <name type="common">round goby</name>
    <dbReference type="NCBI Taxonomy" id="47308"/>
    <lineage>
        <taxon>Eukaryota</taxon>
        <taxon>Metazoa</taxon>
        <taxon>Chordata</taxon>
        <taxon>Craniata</taxon>
        <taxon>Vertebrata</taxon>
        <taxon>Euteleostomi</taxon>
        <taxon>Actinopterygii</taxon>
        <taxon>Neopterygii</taxon>
        <taxon>Teleostei</taxon>
        <taxon>Neoteleostei</taxon>
        <taxon>Acanthomorphata</taxon>
        <taxon>Gobiaria</taxon>
        <taxon>Gobiiformes</taxon>
        <taxon>Gobioidei</taxon>
        <taxon>Gobiidae</taxon>
        <taxon>Benthophilinae</taxon>
        <taxon>Neogobiini</taxon>
        <taxon>Neogobius</taxon>
    </lineage>
</organism>
<reference evidence="2" key="1">
    <citation type="submission" date="2025-08" db="UniProtKB">
        <authorList>
            <consortium name="Ensembl"/>
        </authorList>
    </citation>
    <scope>IDENTIFICATION</scope>
</reference>
<dbReference type="AlphaFoldDB" id="A0A8C6UD39"/>
<name>A0A8C6UD39_9GOBI</name>
<dbReference type="Pfam" id="PF13240">
    <property type="entry name" value="Zn_Ribbon_1"/>
    <property type="match status" value="1"/>
</dbReference>
<dbReference type="Proteomes" id="UP000694523">
    <property type="component" value="Unplaced"/>
</dbReference>
<feature type="domain" description="Zinc-ribbon" evidence="1">
    <location>
        <begin position="5"/>
        <end position="27"/>
    </location>
</feature>
<evidence type="ECO:0000259" key="1">
    <source>
        <dbReference type="Pfam" id="PF13240"/>
    </source>
</evidence>
<evidence type="ECO:0000313" key="2">
    <source>
        <dbReference type="Ensembl" id="ENSNMLP00000035292.1"/>
    </source>
</evidence>
<dbReference type="Ensembl" id="ENSNMLT00000039301.1">
    <property type="protein sequence ID" value="ENSNMLP00000035292.1"/>
    <property type="gene ID" value="ENSNMLG00000021896.1"/>
</dbReference>
<proteinExistence type="predicted"/>
<sequence length="66" mass="7153">MAFHFCPQCGTKLQPGFKFCPSCGEKLPCSEESDPIAASLSPSKSTETLTTNWSSVFEPKESAGMY</sequence>